<organism evidence="1 2">
    <name type="scientific">Sphaerotilus mobilis</name>
    <dbReference type="NCBI Taxonomy" id="47994"/>
    <lineage>
        <taxon>Bacteria</taxon>
        <taxon>Pseudomonadati</taxon>
        <taxon>Pseudomonadota</taxon>
        <taxon>Betaproteobacteria</taxon>
        <taxon>Burkholderiales</taxon>
        <taxon>Sphaerotilaceae</taxon>
        <taxon>Sphaerotilus</taxon>
    </lineage>
</organism>
<dbReference type="RefSeq" id="WP_130482489.1">
    <property type="nucleotide sequence ID" value="NZ_SGWV01000010.1"/>
</dbReference>
<gene>
    <name evidence="1" type="ORF">EV685_2636</name>
</gene>
<accession>A0A4Q7LG68</accession>
<proteinExistence type="predicted"/>
<dbReference type="OrthoDB" id="983005at2"/>
<evidence type="ECO:0000313" key="2">
    <source>
        <dbReference type="Proteomes" id="UP000293433"/>
    </source>
</evidence>
<dbReference type="InterPro" id="IPR032568">
    <property type="entry name" value="DUF4926"/>
</dbReference>
<keyword evidence="2" id="KW-1185">Reference proteome</keyword>
<sequence>MTYELLEVVAAATDVPAFGIRAGDLGTVVEVHGDDAYEVEFCNDRGETLAMFALSGSDLRRVRPVQQAA</sequence>
<dbReference type="Pfam" id="PF16277">
    <property type="entry name" value="DUF4926"/>
    <property type="match status" value="1"/>
</dbReference>
<dbReference type="Proteomes" id="UP000293433">
    <property type="component" value="Unassembled WGS sequence"/>
</dbReference>
<reference evidence="1 2" key="1">
    <citation type="submission" date="2019-02" db="EMBL/GenBank/DDBJ databases">
        <title>Genomic Encyclopedia of Type Strains, Phase IV (KMG-IV): sequencing the most valuable type-strain genomes for metagenomic binning, comparative biology and taxonomic classification.</title>
        <authorList>
            <person name="Goeker M."/>
        </authorList>
    </citation>
    <scope>NUCLEOTIDE SEQUENCE [LARGE SCALE GENOMIC DNA]</scope>
    <source>
        <strain evidence="1 2">DSM 10617</strain>
    </source>
</reference>
<name>A0A4Q7LG68_9BURK</name>
<evidence type="ECO:0000313" key="1">
    <source>
        <dbReference type="EMBL" id="RZS53013.1"/>
    </source>
</evidence>
<protein>
    <submittedName>
        <fullName evidence="1">Uncharacterized protein DUF4926</fullName>
    </submittedName>
</protein>
<dbReference type="AlphaFoldDB" id="A0A4Q7LG68"/>
<dbReference type="EMBL" id="SGWV01000010">
    <property type="protein sequence ID" value="RZS53013.1"/>
    <property type="molecule type" value="Genomic_DNA"/>
</dbReference>
<comment type="caution">
    <text evidence="1">The sequence shown here is derived from an EMBL/GenBank/DDBJ whole genome shotgun (WGS) entry which is preliminary data.</text>
</comment>